<keyword evidence="3" id="KW-1185">Reference proteome</keyword>
<dbReference type="EMBL" id="EQ973823">
    <property type="protein sequence ID" value="EEF44253.1"/>
    <property type="molecule type" value="Genomic_DNA"/>
</dbReference>
<protein>
    <submittedName>
        <fullName evidence="2">Uncharacterized protein</fullName>
    </submittedName>
</protein>
<keyword evidence="1" id="KW-0175">Coiled coil</keyword>
<accession>B9RWK1</accession>
<feature type="coiled-coil region" evidence="1">
    <location>
        <begin position="39"/>
        <end position="66"/>
    </location>
</feature>
<dbReference type="AlphaFoldDB" id="B9RWK1"/>
<dbReference type="Proteomes" id="UP000008311">
    <property type="component" value="Unassembled WGS sequence"/>
</dbReference>
<reference evidence="3" key="1">
    <citation type="journal article" date="2010" name="Nat. Biotechnol.">
        <title>Draft genome sequence of the oilseed species Ricinus communis.</title>
        <authorList>
            <person name="Chan A.P."/>
            <person name="Crabtree J."/>
            <person name="Zhao Q."/>
            <person name="Lorenzi H."/>
            <person name="Orvis J."/>
            <person name="Puiu D."/>
            <person name="Melake-Berhan A."/>
            <person name="Jones K.M."/>
            <person name="Redman J."/>
            <person name="Chen G."/>
            <person name="Cahoon E.B."/>
            <person name="Gedil M."/>
            <person name="Stanke M."/>
            <person name="Haas B.J."/>
            <person name="Wortman J.R."/>
            <person name="Fraser-Liggett C.M."/>
            <person name="Ravel J."/>
            <person name="Rabinowicz P.D."/>
        </authorList>
    </citation>
    <scope>NUCLEOTIDE SEQUENCE [LARGE SCALE GENOMIC DNA]</scope>
    <source>
        <strain evidence="3">cv. Hale</strain>
    </source>
</reference>
<evidence type="ECO:0000313" key="2">
    <source>
        <dbReference type="EMBL" id="EEF44253.1"/>
    </source>
</evidence>
<organism evidence="2 3">
    <name type="scientific">Ricinus communis</name>
    <name type="common">Castor bean</name>
    <dbReference type="NCBI Taxonomy" id="3988"/>
    <lineage>
        <taxon>Eukaryota</taxon>
        <taxon>Viridiplantae</taxon>
        <taxon>Streptophyta</taxon>
        <taxon>Embryophyta</taxon>
        <taxon>Tracheophyta</taxon>
        <taxon>Spermatophyta</taxon>
        <taxon>Magnoliopsida</taxon>
        <taxon>eudicotyledons</taxon>
        <taxon>Gunneridae</taxon>
        <taxon>Pentapetalae</taxon>
        <taxon>rosids</taxon>
        <taxon>fabids</taxon>
        <taxon>Malpighiales</taxon>
        <taxon>Euphorbiaceae</taxon>
        <taxon>Acalyphoideae</taxon>
        <taxon>Acalypheae</taxon>
        <taxon>Ricinus</taxon>
    </lineage>
</organism>
<gene>
    <name evidence="2" type="ORF">RCOM_1020370</name>
</gene>
<sequence>MENSKGVMAVAVSWRVEDQPPGPYFASNSVSAIARWCVTRTSKKSKKEEEKEVSEYEREREMHQVGDGYYLWFTTIVSDDDDA</sequence>
<dbReference type="InParanoid" id="B9RWK1"/>
<evidence type="ECO:0000313" key="3">
    <source>
        <dbReference type="Proteomes" id="UP000008311"/>
    </source>
</evidence>
<name>B9RWK1_RICCO</name>
<proteinExistence type="predicted"/>
<evidence type="ECO:0000256" key="1">
    <source>
        <dbReference type="SAM" id="Coils"/>
    </source>
</evidence>